<accession>A0A974NDV3</accession>
<reference evidence="1 2" key="1">
    <citation type="submission" date="2021-01" db="EMBL/GenBank/DDBJ databases">
        <title>Entomomonas sp. F2A isolated from a house cricket (Acheta domesticus).</title>
        <authorList>
            <person name="Spergser J."/>
            <person name="Busse H.-J."/>
        </authorList>
    </citation>
    <scope>NUCLEOTIDE SEQUENCE [LARGE SCALE GENOMIC DNA]</scope>
    <source>
        <strain evidence="1 2">F2A</strain>
    </source>
</reference>
<dbReference type="RefSeq" id="WP_201090702.1">
    <property type="nucleotide sequence ID" value="NZ_CP067393.1"/>
</dbReference>
<keyword evidence="2" id="KW-1185">Reference proteome</keyword>
<dbReference type="KEGG" id="eaz:JHT90_10375"/>
<dbReference type="Proteomes" id="UP000595278">
    <property type="component" value="Chromosome"/>
</dbReference>
<evidence type="ECO:0000313" key="2">
    <source>
        <dbReference type="Proteomes" id="UP000595278"/>
    </source>
</evidence>
<dbReference type="EMBL" id="CP067393">
    <property type="protein sequence ID" value="QQP84805.1"/>
    <property type="molecule type" value="Genomic_DNA"/>
</dbReference>
<gene>
    <name evidence="1" type="ORF">JHT90_10375</name>
</gene>
<proteinExistence type="predicted"/>
<organism evidence="1 2">
    <name type="scientific">Entomomonas asaccharolytica</name>
    <dbReference type="NCBI Taxonomy" id="2785331"/>
    <lineage>
        <taxon>Bacteria</taxon>
        <taxon>Pseudomonadati</taxon>
        <taxon>Pseudomonadota</taxon>
        <taxon>Gammaproteobacteria</taxon>
        <taxon>Pseudomonadales</taxon>
        <taxon>Pseudomonadaceae</taxon>
        <taxon>Entomomonas</taxon>
    </lineage>
</organism>
<name>A0A974NDV3_9GAMM</name>
<dbReference type="AlphaFoldDB" id="A0A974NDV3"/>
<evidence type="ECO:0000313" key="1">
    <source>
        <dbReference type="EMBL" id="QQP84805.1"/>
    </source>
</evidence>
<sequence length="186" mass="22104">MTKLLTIGYFFDAKDNNSYFLEDAPNNIFCKKCGCCVNYDYYPKNFRLVKKYDLSYTYDRRPIVSKRFKEYLIKLDKSIKFISLDPVNEFFLMLPLKKISFSALQKENFCDICNQYYDQVVPYPDFYDESKEILKENIYFTSCCYGSGKTLFPSIILGIETKNQIKKDIKEYKFKGIEINKIEVNL</sequence>
<protein>
    <submittedName>
        <fullName evidence="1">Uncharacterized protein</fullName>
    </submittedName>
</protein>